<reference evidence="1 2" key="1">
    <citation type="submission" date="2020-02" db="EMBL/GenBank/DDBJ databases">
        <title>Draft genome sequence of two Spirosoma agri KCTC 52727 and Spirosoma terrae KCTC 52035.</title>
        <authorList>
            <person name="Rojas J."/>
            <person name="Ambika Manirajan B."/>
            <person name="Suarez C."/>
            <person name="Ratering S."/>
            <person name="Schnell S."/>
        </authorList>
    </citation>
    <scope>NUCLEOTIDE SEQUENCE [LARGE SCALE GENOMIC DNA]</scope>
    <source>
        <strain evidence="1 2">KCTC 52035</strain>
    </source>
</reference>
<evidence type="ECO:0000313" key="2">
    <source>
        <dbReference type="Proteomes" id="UP000474175"/>
    </source>
</evidence>
<sequence>MKNWHKTTLYALGSLAVLSLIGRVNYIDDLNQITSRQVQQRAAVTQASRPNAKRDLVITRFRWQKNKVGTVAYHWFTINNGSRRHTYLRIPVRFSYYSEAGDEVGRIERVIVKAIKVGETIQVDKVETALPYQHADGADLEIME</sequence>
<protein>
    <submittedName>
        <fullName evidence="1">Uncharacterized protein</fullName>
    </submittedName>
</protein>
<proteinExistence type="predicted"/>
<comment type="caution">
    <text evidence="1">The sequence shown here is derived from an EMBL/GenBank/DDBJ whole genome shotgun (WGS) entry which is preliminary data.</text>
</comment>
<dbReference type="RefSeq" id="WP_163954633.1">
    <property type="nucleotide sequence ID" value="NZ_JAAFZH010000018.1"/>
</dbReference>
<organism evidence="1 2">
    <name type="scientific">Spirosoma terrae</name>
    <dbReference type="NCBI Taxonomy" id="1968276"/>
    <lineage>
        <taxon>Bacteria</taxon>
        <taxon>Pseudomonadati</taxon>
        <taxon>Bacteroidota</taxon>
        <taxon>Cytophagia</taxon>
        <taxon>Cytophagales</taxon>
        <taxon>Cytophagaceae</taxon>
        <taxon>Spirosoma</taxon>
    </lineage>
</organism>
<dbReference type="AlphaFoldDB" id="A0A6L9LD64"/>
<gene>
    <name evidence="1" type="ORF">GK108_26655</name>
</gene>
<name>A0A6L9LD64_9BACT</name>
<evidence type="ECO:0000313" key="1">
    <source>
        <dbReference type="EMBL" id="NDU98495.1"/>
    </source>
</evidence>
<dbReference type="EMBL" id="JAAFZH010000018">
    <property type="protein sequence ID" value="NDU98495.1"/>
    <property type="molecule type" value="Genomic_DNA"/>
</dbReference>
<accession>A0A6L9LD64</accession>
<keyword evidence="2" id="KW-1185">Reference proteome</keyword>
<dbReference type="Proteomes" id="UP000474175">
    <property type="component" value="Unassembled WGS sequence"/>
</dbReference>